<feature type="transmembrane region" description="Helical" evidence="7">
    <location>
        <begin position="52"/>
        <end position="71"/>
    </location>
</feature>
<sequence>MRTRLGRIFQSLKVRNYRLFATGQLIKLTGVWMQFTAQYWLVLQLSDDSGTALGLVVALQFLPVLFLSLYGGKLADRHDKRKLLILVNAAWSVLSLAFALMIMSGVVRLWHVFVFAGLLGVANAIENPARQAFVSEMVDTRLLPNALALSAATFNSARIVGPAVAGVAIAWFGTGPVFLVSAISSISPVLSLVRMRVTELHREDLPPAAAREASIRDGLRYVWRRSDLVMVMTMIAVVGALGFNFGITLPILAKTTYHTGAEAFGLLTTLLALGPLAGALASTGRRERPSA</sequence>
<evidence type="ECO:0000313" key="9">
    <source>
        <dbReference type="EMBL" id="PZM95391.1"/>
    </source>
</evidence>
<dbReference type="Gene3D" id="1.20.1250.20">
    <property type="entry name" value="MFS general substrate transporter like domains"/>
    <property type="match status" value="1"/>
</dbReference>
<dbReference type="PANTHER" id="PTHR23513">
    <property type="entry name" value="INTEGRAL MEMBRANE EFFLUX PROTEIN-RELATED"/>
    <property type="match status" value="1"/>
</dbReference>
<evidence type="ECO:0000256" key="3">
    <source>
        <dbReference type="ARBA" id="ARBA00022475"/>
    </source>
</evidence>
<dbReference type="InterPro" id="IPR010290">
    <property type="entry name" value="TM_effector"/>
</dbReference>
<dbReference type="GO" id="GO:0022857">
    <property type="term" value="F:transmembrane transporter activity"/>
    <property type="evidence" value="ECO:0007669"/>
    <property type="project" value="InterPro"/>
</dbReference>
<accession>A0A2W4JAE2</accession>
<dbReference type="PROSITE" id="PS50850">
    <property type="entry name" value="MFS"/>
    <property type="match status" value="1"/>
</dbReference>
<feature type="transmembrane region" description="Helical" evidence="7">
    <location>
        <begin position="83"/>
        <end position="103"/>
    </location>
</feature>
<feature type="transmembrane region" description="Helical" evidence="7">
    <location>
        <begin position="263"/>
        <end position="281"/>
    </location>
</feature>
<dbReference type="GO" id="GO:0005886">
    <property type="term" value="C:plasma membrane"/>
    <property type="evidence" value="ECO:0007669"/>
    <property type="project" value="UniProtKB-SubCell"/>
</dbReference>
<evidence type="ECO:0000256" key="4">
    <source>
        <dbReference type="ARBA" id="ARBA00022692"/>
    </source>
</evidence>
<feature type="transmembrane region" description="Helical" evidence="7">
    <location>
        <begin position="20"/>
        <end position="40"/>
    </location>
</feature>
<dbReference type="CDD" id="cd06173">
    <property type="entry name" value="MFS_MefA_like"/>
    <property type="match status" value="1"/>
</dbReference>
<evidence type="ECO:0000256" key="7">
    <source>
        <dbReference type="SAM" id="Phobius"/>
    </source>
</evidence>
<protein>
    <recommendedName>
        <fullName evidence="8">Major facilitator superfamily (MFS) profile domain-containing protein</fullName>
    </recommendedName>
</protein>
<evidence type="ECO:0000259" key="8">
    <source>
        <dbReference type="PROSITE" id="PS50850"/>
    </source>
</evidence>
<keyword evidence="5 7" id="KW-1133">Transmembrane helix</keyword>
<dbReference type="PANTHER" id="PTHR23513:SF11">
    <property type="entry name" value="STAPHYLOFERRIN A TRANSPORTER"/>
    <property type="match status" value="1"/>
</dbReference>
<keyword evidence="4 7" id="KW-0812">Transmembrane</keyword>
<name>A0A2W4JAE2_9PSEU</name>
<dbReference type="InterPro" id="IPR020846">
    <property type="entry name" value="MFS_dom"/>
</dbReference>
<keyword evidence="6 7" id="KW-0472">Membrane</keyword>
<evidence type="ECO:0000256" key="5">
    <source>
        <dbReference type="ARBA" id="ARBA00022989"/>
    </source>
</evidence>
<comment type="subcellular location">
    <subcellularLocation>
        <location evidence="1">Cell membrane</location>
        <topology evidence="1">Multi-pass membrane protein</topology>
    </subcellularLocation>
</comment>
<keyword evidence="3" id="KW-1003">Cell membrane</keyword>
<feature type="transmembrane region" description="Helical" evidence="7">
    <location>
        <begin position="228"/>
        <end position="251"/>
    </location>
</feature>
<comment type="caution">
    <text evidence="9">The sequence shown here is derived from an EMBL/GenBank/DDBJ whole genome shotgun (WGS) entry which is preliminary data.</text>
</comment>
<evidence type="ECO:0000256" key="2">
    <source>
        <dbReference type="ARBA" id="ARBA00022448"/>
    </source>
</evidence>
<feature type="domain" description="Major facilitator superfamily (MFS) profile" evidence="8">
    <location>
        <begin position="1"/>
        <end position="291"/>
    </location>
</feature>
<gene>
    <name evidence="9" type="ORF">DIU77_12490</name>
</gene>
<dbReference type="AlphaFoldDB" id="A0A2W4JAE2"/>
<evidence type="ECO:0000256" key="6">
    <source>
        <dbReference type="ARBA" id="ARBA00023136"/>
    </source>
</evidence>
<dbReference type="SUPFAM" id="SSF103473">
    <property type="entry name" value="MFS general substrate transporter"/>
    <property type="match status" value="1"/>
</dbReference>
<evidence type="ECO:0000256" key="1">
    <source>
        <dbReference type="ARBA" id="ARBA00004651"/>
    </source>
</evidence>
<reference evidence="9" key="1">
    <citation type="submission" date="2018-05" db="EMBL/GenBank/DDBJ databases">
        <authorList>
            <person name="Lanie J.A."/>
            <person name="Ng W.-L."/>
            <person name="Kazmierczak K.M."/>
            <person name="Andrzejewski T.M."/>
            <person name="Davidsen T.M."/>
            <person name="Wayne K.J."/>
            <person name="Tettelin H."/>
            <person name="Glass J.I."/>
            <person name="Rusch D."/>
            <person name="Podicherti R."/>
            <person name="Tsui H.-C.T."/>
            <person name="Winkler M.E."/>
        </authorList>
    </citation>
    <scope>NUCLEOTIDE SEQUENCE</scope>
    <source>
        <strain evidence="9">ZC4RG45</strain>
    </source>
</reference>
<proteinExistence type="predicted"/>
<dbReference type="EMBL" id="QGUI01000481">
    <property type="protein sequence ID" value="PZM95391.1"/>
    <property type="molecule type" value="Genomic_DNA"/>
</dbReference>
<dbReference type="Pfam" id="PF05977">
    <property type="entry name" value="MFS_3"/>
    <property type="match status" value="1"/>
</dbReference>
<dbReference type="InterPro" id="IPR036259">
    <property type="entry name" value="MFS_trans_sf"/>
</dbReference>
<keyword evidence="2" id="KW-0813">Transport</keyword>
<organism evidence="9">
    <name type="scientific">Thermocrispum agreste</name>
    <dbReference type="NCBI Taxonomy" id="37925"/>
    <lineage>
        <taxon>Bacteria</taxon>
        <taxon>Bacillati</taxon>
        <taxon>Actinomycetota</taxon>
        <taxon>Actinomycetes</taxon>
        <taxon>Pseudonocardiales</taxon>
        <taxon>Pseudonocardiaceae</taxon>
        <taxon>Thermocrispum</taxon>
    </lineage>
</organism>